<reference evidence="2" key="1">
    <citation type="submission" date="2016-10" db="EMBL/GenBank/DDBJ databases">
        <title>Sequence of Gallionella enrichment culture.</title>
        <authorList>
            <person name="Poehlein A."/>
            <person name="Muehling M."/>
            <person name="Daniel R."/>
        </authorList>
    </citation>
    <scope>NUCLEOTIDE SEQUENCE</scope>
</reference>
<dbReference type="Gene3D" id="3.90.950.20">
    <property type="entry name" value="CinA-like"/>
    <property type="match status" value="1"/>
</dbReference>
<name>A0A1J5RGT2_9ZZZZ</name>
<dbReference type="SUPFAM" id="SSF142433">
    <property type="entry name" value="CinA-like"/>
    <property type="match status" value="1"/>
</dbReference>
<dbReference type="Pfam" id="PF02464">
    <property type="entry name" value="CinA"/>
    <property type="match status" value="1"/>
</dbReference>
<feature type="domain" description="CinA C-terminal" evidence="1">
    <location>
        <begin position="8"/>
        <end position="159"/>
    </location>
</feature>
<proteinExistence type="predicted"/>
<dbReference type="GO" id="GO:0019159">
    <property type="term" value="F:nicotinamide-nucleotide amidase activity"/>
    <property type="evidence" value="ECO:0007669"/>
    <property type="project" value="UniProtKB-EC"/>
</dbReference>
<dbReference type="NCBIfam" id="TIGR00199">
    <property type="entry name" value="PncC_domain"/>
    <property type="match status" value="1"/>
</dbReference>
<dbReference type="InterPro" id="IPR036653">
    <property type="entry name" value="CinA-like_C"/>
</dbReference>
<comment type="caution">
    <text evidence="2">The sequence shown here is derived from an EMBL/GenBank/DDBJ whole genome shotgun (WGS) entry which is preliminary data.</text>
</comment>
<evidence type="ECO:0000259" key="1">
    <source>
        <dbReference type="Pfam" id="PF02464"/>
    </source>
</evidence>
<dbReference type="EC" id="3.5.1.42" evidence="2"/>
<protein>
    <submittedName>
        <fullName evidence="2">Nicotinamide-nucleotide amidohydrolase PncC</fullName>
        <ecNumber evidence="2">3.5.1.42</ecNumber>
    </submittedName>
</protein>
<keyword evidence="2" id="KW-0378">Hydrolase</keyword>
<dbReference type="EMBL" id="MLJW01000169">
    <property type="protein sequence ID" value="OIQ95302.1"/>
    <property type="molecule type" value="Genomic_DNA"/>
</dbReference>
<dbReference type="InterPro" id="IPR008136">
    <property type="entry name" value="CinA_C"/>
</dbReference>
<evidence type="ECO:0000313" key="2">
    <source>
        <dbReference type="EMBL" id="OIQ95302.1"/>
    </source>
</evidence>
<sequence>MVNDELRALAAEVATQLIAHKQVLTLAESCTGGLVSAVLTEIPGSSEWFDSGFVVYSNQAKLDMLNVKDYNIDMFGAVSEEVAADMAVGALFQGRATISASITGIAGPTGGTEQKPVGTVCFGWADINQPLITTTKHFTGNRAEIREQATKACLDGLLSLTINSDL</sequence>
<accession>A0A1J5RGT2</accession>
<dbReference type="AlphaFoldDB" id="A0A1J5RGT2"/>
<gene>
    <name evidence="2" type="primary">pncC_8</name>
    <name evidence="2" type="ORF">GALL_226770</name>
</gene>
<organism evidence="2">
    <name type="scientific">mine drainage metagenome</name>
    <dbReference type="NCBI Taxonomy" id="410659"/>
    <lineage>
        <taxon>unclassified sequences</taxon>
        <taxon>metagenomes</taxon>
        <taxon>ecological metagenomes</taxon>
    </lineage>
</organism>